<proteinExistence type="predicted"/>
<gene>
    <name evidence="1" type="ORF">PX52LOC_06091</name>
</gene>
<evidence type="ECO:0008006" key="3">
    <source>
        <dbReference type="Google" id="ProtNLM"/>
    </source>
</evidence>
<sequence>MLAASLFLGFNSLIQTARLEDIYSSWAQAQKGMSSLVVEFDYERSELIRRRTERGKGTFCLLRGKDGRWSASFRVAMAEPGPEFLGLLLDRKIYDLDTKAKQFWEYTPDDPQRFLTQHFFPMTVLLNRDRADDTVRLGIDRHEQWYTHLSMTPKRQPWKPALFDTSLRGLVVVMNADTPEVPRNMPRVIVYSQDYGQRTIRYDVRKWRINPKDGVDEAEFVDPRQRDGWKIVRWPSLPLKLPKAPAGRAPTGSEMDKYE</sequence>
<evidence type="ECO:0000313" key="2">
    <source>
        <dbReference type="Proteomes" id="UP000324974"/>
    </source>
</evidence>
<protein>
    <recommendedName>
        <fullName evidence="3">TIGR03009 domain-containing protein</fullName>
    </recommendedName>
</protein>
<reference evidence="2" key="1">
    <citation type="submission" date="2019-08" db="EMBL/GenBank/DDBJ databases">
        <title>Limnoglobus roseus gen. nov., sp. nov., a novel freshwater planctomycete with a giant genome from the family Gemmataceae.</title>
        <authorList>
            <person name="Kulichevskaya I.S."/>
            <person name="Naumoff D.G."/>
            <person name="Miroshnikov K."/>
            <person name="Ivanova A."/>
            <person name="Philippov D.A."/>
            <person name="Hakobyan A."/>
            <person name="Rijpstra I.C."/>
            <person name="Sinninghe Damste J.S."/>
            <person name="Liesack W."/>
            <person name="Dedysh S.N."/>
        </authorList>
    </citation>
    <scope>NUCLEOTIDE SEQUENCE [LARGE SCALE GENOMIC DNA]</scope>
    <source>
        <strain evidence="2">PX52</strain>
    </source>
</reference>
<keyword evidence="2" id="KW-1185">Reference proteome</keyword>
<dbReference type="KEGG" id="lrs:PX52LOC_06091"/>
<organism evidence="1 2">
    <name type="scientific">Limnoglobus roseus</name>
    <dbReference type="NCBI Taxonomy" id="2598579"/>
    <lineage>
        <taxon>Bacteria</taxon>
        <taxon>Pseudomonadati</taxon>
        <taxon>Planctomycetota</taxon>
        <taxon>Planctomycetia</taxon>
        <taxon>Gemmatales</taxon>
        <taxon>Gemmataceae</taxon>
        <taxon>Limnoglobus</taxon>
    </lineage>
</organism>
<accession>A0A5C1ALH2</accession>
<dbReference type="RefSeq" id="WP_149113479.1">
    <property type="nucleotide sequence ID" value="NZ_CP042425.1"/>
</dbReference>
<name>A0A5C1ALH2_9BACT</name>
<dbReference type="AlphaFoldDB" id="A0A5C1ALH2"/>
<evidence type="ECO:0000313" key="1">
    <source>
        <dbReference type="EMBL" id="QEL19037.1"/>
    </source>
</evidence>
<dbReference type="EMBL" id="CP042425">
    <property type="protein sequence ID" value="QEL19037.1"/>
    <property type="molecule type" value="Genomic_DNA"/>
</dbReference>
<dbReference type="Proteomes" id="UP000324974">
    <property type="component" value="Chromosome"/>
</dbReference>